<dbReference type="InParanoid" id="A0A2S8SU64"/>
<sequence>MSPFVHNYFSSGVQNNARVIQFLLRDLDENDARWDAKVDAERFSLREIIAHLVDYDTISRERFEHIIREDAPEFSDWDPTEAAAHYASRNPLHQIESLLLSRRELCDWLRGLSEKEWKRTGTRPNVGEFSVEEGAAMMVAHDAYHMEQIAAWLGAIE</sequence>
<protein>
    <submittedName>
        <fullName evidence="2">Putative damage-inducible protein DinB (Forms a four-helix bundle)</fullName>
    </submittedName>
</protein>
<dbReference type="SUPFAM" id="SSF109854">
    <property type="entry name" value="DinB/YfiT-like putative metalloenzymes"/>
    <property type="match status" value="1"/>
</dbReference>
<evidence type="ECO:0000313" key="3">
    <source>
        <dbReference type="Proteomes" id="UP000237684"/>
    </source>
</evidence>
<dbReference type="RefSeq" id="WP_105483138.1">
    <property type="nucleotide sequence ID" value="NZ_NIGF01000005.1"/>
</dbReference>
<dbReference type="AlphaFoldDB" id="A0A2S8SU64"/>
<gene>
    <name evidence="2" type="ORF">B1R32_10523</name>
</gene>
<keyword evidence="3" id="KW-1185">Reference proteome</keyword>
<proteinExistence type="predicted"/>
<dbReference type="OrthoDB" id="9804977at2"/>
<dbReference type="EMBL" id="NIGF01000005">
    <property type="protein sequence ID" value="PQV64342.1"/>
    <property type="molecule type" value="Genomic_DNA"/>
</dbReference>
<dbReference type="Pfam" id="PF12867">
    <property type="entry name" value="DinB_2"/>
    <property type="match status" value="1"/>
</dbReference>
<dbReference type="InterPro" id="IPR024775">
    <property type="entry name" value="DinB-like"/>
</dbReference>
<name>A0A2S8SU64_9BACT</name>
<comment type="caution">
    <text evidence="2">The sequence shown here is derived from an EMBL/GenBank/DDBJ whole genome shotgun (WGS) entry which is preliminary data.</text>
</comment>
<organism evidence="2 3">
    <name type="scientific">Abditibacterium utsteinense</name>
    <dbReference type="NCBI Taxonomy" id="1960156"/>
    <lineage>
        <taxon>Bacteria</taxon>
        <taxon>Pseudomonadati</taxon>
        <taxon>Abditibacteriota</taxon>
        <taxon>Abditibacteriia</taxon>
        <taxon>Abditibacteriales</taxon>
        <taxon>Abditibacteriaceae</taxon>
        <taxon>Abditibacterium</taxon>
    </lineage>
</organism>
<feature type="domain" description="DinB-like" evidence="1">
    <location>
        <begin position="21"/>
        <end position="149"/>
    </location>
</feature>
<dbReference type="InterPro" id="IPR034660">
    <property type="entry name" value="DinB/YfiT-like"/>
</dbReference>
<dbReference type="Proteomes" id="UP000237684">
    <property type="component" value="Unassembled WGS sequence"/>
</dbReference>
<reference evidence="2 3" key="1">
    <citation type="journal article" date="2018" name="Syst. Appl. Microbiol.">
        <title>Abditibacterium utsteinense sp. nov., the first cultivated member of candidate phylum FBP, isolated from ice-free Antarctic soil samples.</title>
        <authorList>
            <person name="Tahon G."/>
            <person name="Tytgat B."/>
            <person name="Lebbe L."/>
            <person name="Carlier A."/>
            <person name="Willems A."/>
        </authorList>
    </citation>
    <scope>NUCLEOTIDE SEQUENCE [LARGE SCALE GENOMIC DNA]</scope>
    <source>
        <strain evidence="2 3">LMG 29911</strain>
    </source>
</reference>
<evidence type="ECO:0000313" key="2">
    <source>
        <dbReference type="EMBL" id="PQV64342.1"/>
    </source>
</evidence>
<dbReference type="Gene3D" id="1.20.120.450">
    <property type="entry name" value="dinb family like domain"/>
    <property type="match status" value="1"/>
</dbReference>
<evidence type="ECO:0000259" key="1">
    <source>
        <dbReference type="Pfam" id="PF12867"/>
    </source>
</evidence>
<accession>A0A2S8SU64</accession>